<organism evidence="2 3">
    <name type="scientific">Pristionchus mayeri</name>
    <dbReference type="NCBI Taxonomy" id="1317129"/>
    <lineage>
        <taxon>Eukaryota</taxon>
        <taxon>Metazoa</taxon>
        <taxon>Ecdysozoa</taxon>
        <taxon>Nematoda</taxon>
        <taxon>Chromadorea</taxon>
        <taxon>Rhabditida</taxon>
        <taxon>Rhabditina</taxon>
        <taxon>Diplogasteromorpha</taxon>
        <taxon>Diplogasteroidea</taxon>
        <taxon>Neodiplogasteridae</taxon>
        <taxon>Pristionchus</taxon>
    </lineage>
</organism>
<keyword evidence="1" id="KW-0732">Signal</keyword>
<comment type="caution">
    <text evidence="2">The sequence shown here is derived from an EMBL/GenBank/DDBJ whole genome shotgun (WGS) entry which is preliminary data.</text>
</comment>
<evidence type="ECO:0000313" key="2">
    <source>
        <dbReference type="EMBL" id="GMR33782.1"/>
    </source>
</evidence>
<proteinExistence type="predicted"/>
<dbReference type="AlphaFoldDB" id="A0AAN5C8G5"/>
<keyword evidence="3" id="KW-1185">Reference proteome</keyword>
<gene>
    <name evidence="2" type="ORF">PMAYCL1PPCAC_03977</name>
</gene>
<feature type="chain" id="PRO_5042952347" description="UPAR/Ly6 domain-containing protein" evidence="1">
    <location>
        <begin position="18"/>
        <end position="129"/>
    </location>
</feature>
<sequence length="129" mass="13734">KSRMLTILLLLPSTVSALGDLWCQSGGRKDYSPVQCESQTLECFKFVCSESSYEDADFISRGCGVSLATSATGLPNESCHQSMSVCEQLGGKGQCLLCNNKHFCNGSPQSTVTTATAIILVLITVGLMN</sequence>
<feature type="signal peptide" evidence="1">
    <location>
        <begin position="1"/>
        <end position="17"/>
    </location>
</feature>
<reference evidence="3" key="1">
    <citation type="submission" date="2022-10" db="EMBL/GenBank/DDBJ databases">
        <title>Genome assembly of Pristionchus species.</title>
        <authorList>
            <person name="Yoshida K."/>
            <person name="Sommer R.J."/>
        </authorList>
    </citation>
    <scope>NUCLEOTIDE SEQUENCE [LARGE SCALE GENOMIC DNA]</scope>
    <source>
        <strain evidence="3">RS5460</strain>
    </source>
</reference>
<feature type="non-terminal residue" evidence="2">
    <location>
        <position position="1"/>
    </location>
</feature>
<evidence type="ECO:0000313" key="3">
    <source>
        <dbReference type="Proteomes" id="UP001328107"/>
    </source>
</evidence>
<dbReference type="EMBL" id="BTRK01000001">
    <property type="protein sequence ID" value="GMR33782.1"/>
    <property type="molecule type" value="Genomic_DNA"/>
</dbReference>
<evidence type="ECO:0008006" key="4">
    <source>
        <dbReference type="Google" id="ProtNLM"/>
    </source>
</evidence>
<protein>
    <recommendedName>
        <fullName evidence="4">UPAR/Ly6 domain-containing protein</fullName>
    </recommendedName>
</protein>
<name>A0AAN5C8G5_9BILA</name>
<accession>A0AAN5C8G5</accession>
<evidence type="ECO:0000256" key="1">
    <source>
        <dbReference type="SAM" id="SignalP"/>
    </source>
</evidence>
<dbReference type="Proteomes" id="UP001328107">
    <property type="component" value="Unassembled WGS sequence"/>
</dbReference>